<protein>
    <submittedName>
        <fullName evidence="5">60S ribosomal protein L27a</fullName>
    </submittedName>
</protein>
<keyword evidence="6" id="KW-1185">Reference proteome</keyword>
<dbReference type="AlphaFoldDB" id="A0A7J6WR01"/>
<name>A0A7J6WR01_THATH</name>
<dbReference type="PANTHER" id="PTHR11721">
    <property type="entry name" value="60S RIBOSOMAL PROTEIN L27A"/>
    <property type="match status" value="1"/>
</dbReference>
<dbReference type="GO" id="GO:0003735">
    <property type="term" value="F:structural constituent of ribosome"/>
    <property type="evidence" value="ECO:0007669"/>
    <property type="project" value="TreeGrafter"/>
</dbReference>
<accession>A0A7J6WR01</accession>
<evidence type="ECO:0000256" key="3">
    <source>
        <dbReference type="ARBA" id="ARBA00023274"/>
    </source>
</evidence>
<dbReference type="GO" id="GO:0022625">
    <property type="term" value="C:cytosolic large ribosomal subunit"/>
    <property type="evidence" value="ECO:0007669"/>
    <property type="project" value="TreeGrafter"/>
</dbReference>
<evidence type="ECO:0000256" key="4">
    <source>
        <dbReference type="SAM" id="MobiDB-lite"/>
    </source>
</evidence>
<evidence type="ECO:0000313" key="6">
    <source>
        <dbReference type="Proteomes" id="UP000554482"/>
    </source>
</evidence>
<sequence length="88" mass="10134">MDCSRRRNPNPNPQGGRRRRGKARSAMTTRFKKNRKMRGHVSAGHGRIGKHRKHPGGRGNAGGMHHHRIFVRQIPSRVFRESENEVFS</sequence>
<evidence type="ECO:0000313" key="5">
    <source>
        <dbReference type="EMBL" id="KAF5199799.1"/>
    </source>
</evidence>
<organism evidence="5 6">
    <name type="scientific">Thalictrum thalictroides</name>
    <name type="common">Rue-anemone</name>
    <name type="synonym">Anemone thalictroides</name>
    <dbReference type="NCBI Taxonomy" id="46969"/>
    <lineage>
        <taxon>Eukaryota</taxon>
        <taxon>Viridiplantae</taxon>
        <taxon>Streptophyta</taxon>
        <taxon>Embryophyta</taxon>
        <taxon>Tracheophyta</taxon>
        <taxon>Spermatophyta</taxon>
        <taxon>Magnoliopsida</taxon>
        <taxon>Ranunculales</taxon>
        <taxon>Ranunculaceae</taxon>
        <taxon>Thalictroideae</taxon>
        <taxon>Thalictrum</taxon>
    </lineage>
</organism>
<dbReference type="InterPro" id="IPR036227">
    <property type="entry name" value="Ribosomal_uL15/eL18_sf"/>
</dbReference>
<reference evidence="5 6" key="1">
    <citation type="submission" date="2020-06" db="EMBL/GenBank/DDBJ databases">
        <title>Transcriptomic and genomic resources for Thalictrum thalictroides and T. hernandezii: Facilitating candidate gene discovery in an emerging model plant lineage.</title>
        <authorList>
            <person name="Arias T."/>
            <person name="Riano-Pachon D.M."/>
            <person name="Di Stilio V.S."/>
        </authorList>
    </citation>
    <scope>NUCLEOTIDE SEQUENCE [LARGE SCALE GENOMIC DNA]</scope>
    <source>
        <strain evidence="6">cv. WT478/WT964</strain>
        <tissue evidence="5">Leaves</tissue>
    </source>
</reference>
<dbReference type="PANTHER" id="PTHR11721:SF3">
    <property type="entry name" value="LARGE RIBOSOMAL SUBUNIT PROTEIN UL15"/>
    <property type="match status" value="1"/>
</dbReference>
<feature type="region of interest" description="Disordered" evidence="4">
    <location>
        <begin position="1"/>
        <end position="65"/>
    </location>
</feature>
<gene>
    <name evidence="5" type="ORF">FRX31_010610</name>
</gene>
<dbReference type="EMBL" id="JABWDY010011417">
    <property type="protein sequence ID" value="KAF5199799.1"/>
    <property type="molecule type" value="Genomic_DNA"/>
</dbReference>
<dbReference type="SUPFAM" id="SSF52080">
    <property type="entry name" value="Ribosomal proteins L15p and L18e"/>
    <property type="match status" value="1"/>
</dbReference>
<feature type="compositionally biased region" description="Basic residues" evidence="4">
    <location>
        <begin position="30"/>
        <end position="39"/>
    </location>
</feature>
<proteinExistence type="inferred from homology"/>
<comment type="similarity">
    <text evidence="1">Belongs to the universal ribosomal protein uL15 family.</text>
</comment>
<feature type="compositionally biased region" description="Basic residues" evidence="4">
    <location>
        <begin position="47"/>
        <end position="56"/>
    </location>
</feature>
<keyword evidence="3" id="KW-0687">Ribonucleoprotein</keyword>
<keyword evidence="2 5" id="KW-0689">Ribosomal protein</keyword>
<comment type="caution">
    <text evidence="5">The sequence shown here is derived from an EMBL/GenBank/DDBJ whole genome shotgun (WGS) entry which is preliminary data.</text>
</comment>
<dbReference type="OrthoDB" id="1696404at2759"/>
<evidence type="ECO:0000256" key="2">
    <source>
        <dbReference type="ARBA" id="ARBA00022980"/>
    </source>
</evidence>
<evidence type="ECO:0000256" key="1">
    <source>
        <dbReference type="ARBA" id="ARBA00007320"/>
    </source>
</evidence>
<dbReference type="Proteomes" id="UP000554482">
    <property type="component" value="Unassembled WGS sequence"/>
</dbReference>